<evidence type="ECO:0000313" key="2">
    <source>
        <dbReference type="Proteomes" id="UP001431192"/>
    </source>
</evidence>
<comment type="caution">
    <text evidence="1">The sequence shown here is derived from an EMBL/GenBank/DDBJ whole genome shotgun (WGS) entry which is preliminary data.</text>
</comment>
<protein>
    <submittedName>
        <fullName evidence="1">Uncharacterized protein</fullName>
    </submittedName>
</protein>
<dbReference type="EMBL" id="JAODOQ010000001">
    <property type="protein sequence ID" value="MCT8985388.1"/>
    <property type="molecule type" value="Genomic_DNA"/>
</dbReference>
<organism evidence="1 2">
    <name type="scientific">Shewanella phaeophyticola</name>
    <dbReference type="NCBI Taxonomy" id="2978345"/>
    <lineage>
        <taxon>Bacteria</taxon>
        <taxon>Pseudomonadati</taxon>
        <taxon>Pseudomonadota</taxon>
        <taxon>Gammaproteobacteria</taxon>
        <taxon>Alteromonadales</taxon>
        <taxon>Shewanellaceae</taxon>
        <taxon>Shewanella</taxon>
    </lineage>
</organism>
<accession>A0ABT2NYB2</accession>
<keyword evidence="2" id="KW-1185">Reference proteome</keyword>
<proteinExistence type="predicted"/>
<evidence type="ECO:0000313" key="1">
    <source>
        <dbReference type="EMBL" id="MCT8985388.1"/>
    </source>
</evidence>
<gene>
    <name evidence="1" type="ORF">N4T56_01125</name>
</gene>
<reference evidence="1" key="1">
    <citation type="submission" date="2022-09" db="EMBL/GenBank/DDBJ databases">
        <title>Shewanella sp. KJ10-1 sp.nov, isolated from marine algae.</title>
        <authorList>
            <person name="Butt M."/>
            <person name="Lee J.K."/>
            <person name="Kim J.M."/>
            <person name="Choi D.G."/>
        </authorList>
    </citation>
    <scope>NUCLEOTIDE SEQUENCE</scope>
    <source>
        <strain evidence="1">KJ10-1</strain>
    </source>
</reference>
<dbReference type="RefSeq" id="WP_261731937.1">
    <property type="nucleotide sequence ID" value="NZ_JAODOQ010000001.1"/>
</dbReference>
<sequence length="92" mass="10483">MASFKSFVCEIDNFLHELKATNPVRDSKSWYLVNHLSKLSYNCHSSTSAKEVNNSVKSLLRFAVDSLDWDSELSNKVNRLAEYHASLIKACE</sequence>
<dbReference type="Proteomes" id="UP001431192">
    <property type="component" value="Unassembled WGS sequence"/>
</dbReference>
<name>A0ABT2NYB2_9GAMM</name>